<keyword evidence="7" id="KW-1185">Reference proteome</keyword>
<dbReference type="HOGENOM" id="CLU_000445_11_24_6"/>
<dbReference type="FunFam" id="3.30.70.270:FF:000001">
    <property type="entry name" value="Diguanylate cyclase domain protein"/>
    <property type="match status" value="1"/>
</dbReference>
<gene>
    <name evidence="6" type="ordered locus">IL2487</name>
</gene>
<dbReference type="EC" id="2.7.7.65" evidence="2"/>
<evidence type="ECO:0000256" key="2">
    <source>
        <dbReference type="ARBA" id="ARBA00012528"/>
    </source>
</evidence>
<dbReference type="PROSITE" id="PS50112">
    <property type="entry name" value="PAS"/>
    <property type="match status" value="1"/>
</dbReference>
<evidence type="ECO:0000259" key="5">
    <source>
        <dbReference type="PROSITE" id="PS50887"/>
    </source>
</evidence>
<dbReference type="eggNOG" id="COG3706">
    <property type="taxonomic scope" value="Bacteria"/>
</dbReference>
<dbReference type="InterPro" id="IPR035965">
    <property type="entry name" value="PAS-like_dom_sf"/>
</dbReference>
<dbReference type="STRING" id="283942.IL2487"/>
<dbReference type="Pfam" id="PF00990">
    <property type="entry name" value="GGDEF"/>
    <property type="match status" value="1"/>
</dbReference>
<accession>Q5QV72</accession>
<protein>
    <recommendedName>
        <fullName evidence="2">diguanylate cyclase</fullName>
        <ecNumber evidence="2">2.7.7.65</ecNumber>
    </recommendedName>
</protein>
<dbReference type="Gene3D" id="3.30.450.40">
    <property type="match status" value="1"/>
</dbReference>
<evidence type="ECO:0000313" key="7">
    <source>
        <dbReference type="Proteomes" id="UP000001171"/>
    </source>
</evidence>
<evidence type="ECO:0000256" key="1">
    <source>
        <dbReference type="ARBA" id="ARBA00001946"/>
    </source>
</evidence>
<dbReference type="InterPro" id="IPR029016">
    <property type="entry name" value="GAF-like_dom_sf"/>
</dbReference>
<dbReference type="InterPro" id="IPR029787">
    <property type="entry name" value="Nucleotide_cyclase"/>
</dbReference>
<dbReference type="InterPro" id="IPR000014">
    <property type="entry name" value="PAS"/>
</dbReference>
<dbReference type="CDD" id="cd01949">
    <property type="entry name" value="GGDEF"/>
    <property type="match status" value="1"/>
</dbReference>
<evidence type="ECO:0000256" key="3">
    <source>
        <dbReference type="ARBA" id="ARBA00034247"/>
    </source>
</evidence>
<dbReference type="Gene3D" id="3.30.70.270">
    <property type="match status" value="1"/>
</dbReference>
<dbReference type="InterPro" id="IPR013656">
    <property type="entry name" value="PAS_4"/>
</dbReference>
<name>Q5QV72_IDILO</name>
<evidence type="ECO:0000313" key="6">
    <source>
        <dbReference type="EMBL" id="AAV83319.1"/>
    </source>
</evidence>
<dbReference type="GeneID" id="41337681"/>
<dbReference type="SUPFAM" id="SSF55785">
    <property type="entry name" value="PYP-like sensor domain (PAS domain)"/>
    <property type="match status" value="1"/>
</dbReference>
<dbReference type="CDD" id="cd00130">
    <property type="entry name" value="PAS"/>
    <property type="match status" value="1"/>
</dbReference>
<reference evidence="6 7" key="1">
    <citation type="journal article" date="2004" name="Proc. Natl. Acad. Sci. U.S.A.">
        <title>Genome sequence of the deep-sea gamma-proteobacterium Idiomarina loihiensis reveals amino acid fermentation as a source of carbon and energy.</title>
        <authorList>
            <person name="Hou S."/>
            <person name="Saw J.H."/>
            <person name="Lee K.S."/>
            <person name="Freitas T.A."/>
            <person name="Belisle C."/>
            <person name="Kawarabayasi Y."/>
            <person name="Donachie S.P."/>
            <person name="Pikina A."/>
            <person name="Galperin M.Y."/>
            <person name="Koonin E.V."/>
            <person name="Makarova K.S."/>
            <person name="Omelchenko M.V."/>
            <person name="Sorokin A."/>
            <person name="Wolf Y.I."/>
            <person name="Li Q.X."/>
            <person name="Keum Y.S."/>
            <person name="Campbell S."/>
            <person name="Denery J."/>
            <person name="Aizawa S."/>
            <person name="Shibata S."/>
            <person name="Malahoff A."/>
            <person name="Alam M."/>
        </authorList>
    </citation>
    <scope>NUCLEOTIDE SEQUENCE [LARGE SCALE GENOMIC DNA]</scope>
    <source>
        <strain evidence="7">ATCC BAA-735 / DSM 15497 / L2-TR</strain>
    </source>
</reference>
<dbReference type="EMBL" id="AE017340">
    <property type="protein sequence ID" value="AAV83319.1"/>
    <property type="molecule type" value="Genomic_DNA"/>
</dbReference>
<dbReference type="NCBIfam" id="TIGR00229">
    <property type="entry name" value="sensory_box"/>
    <property type="match status" value="1"/>
</dbReference>
<dbReference type="OrthoDB" id="5800589at2"/>
<dbReference type="SUPFAM" id="SSF55781">
    <property type="entry name" value="GAF domain-like"/>
    <property type="match status" value="1"/>
</dbReference>
<dbReference type="GO" id="GO:0052621">
    <property type="term" value="F:diguanylate cyclase activity"/>
    <property type="evidence" value="ECO:0007669"/>
    <property type="project" value="UniProtKB-EC"/>
</dbReference>
<dbReference type="NCBIfam" id="TIGR00254">
    <property type="entry name" value="GGDEF"/>
    <property type="match status" value="1"/>
</dbReference>
<dbReference type="PROSITE" id="PS50887">
    <property type="entry name" value="GGDEF"/>
    <property type="match status" value="1"/>
</dbReference>
<organism evidence="6 7">
    <name type="scientific">Idiomarina loihiensis (strain ATCC BAA-735 / DSM 15497 / L2-TR)</name>
    <dbReference type="NCBI Taxonomy" id="283942"/>
    <lineage>
        <taxon>Bacteria</taxon>
        <taxon>Pseudomonadati</taxon>
        <taxon>Pseudomonadota</taxon>
        <taxon>Gammaproteobacteria</taxon>
        <taxon>Alteromonadales</taxon>
        <taxon>Idiomarinaceae</taxon>
        <taxon>Idiomarina</taxon>
    </lineage>
</organism>
<proteinExistence type="predicted"/>
<dbReference type="AlphaFoldDB" id="Q5QV72"/>
<dbReference type="Pfam" id="PF08448">
    <property type="entry name" value="PAS_4"/>
    <property type="match status" value="1"/>
</dbReference>
<dbReference type="SUPFAM" id="SSF55073">
    <property type="entry name" value="Nucleotide cyclase"/>
    <property type="match status" value="1"/>
</dbReference>
<dbReference type="SMART" id="SM00267">
    <property type="entry name" value="GGDEF"/>
    <property type="match status" value="1"/>
</dbReference>
<dbReference type="InterPro" id="IPR000160">
    <property type="entry name" value="GGDEF_dom"/>
</dbReference>
<feature type="domain" description="GGDEF" evidence="5">
    <location>
        <begin position="320"/>
        <end position="453"/>
    </location>
</feature>
<dbReference type="PANTHER" id="PTHR45138:SF9">
    <property type="entry name" value="DIGUANYLATE CYCLASE DGCM-RELATED"/>
    <property type="match status" value="1"/>
</dbReference>
<dbReference type="eggNOG" id="COG2203">
    <property type="taxonomic scope" value="Bacteria"/>
</dbReference>
<evidence type="ECO:0000259" key="4">
    <source>
        <dbReference type="PROSITE" id="PS50112"/>
    </source>
</evidence>
<dbReference type="KEGG" id="ilo:IL2487"/>
<dbReference type="InterPro" id="IPR050469">
    <property type="entry name" value="Diguanylate_Cyclase"/>
</dbReference>
<dbReference type="Gene3D" id="3.30.450.20">
    <property type="entry name" value="PAS domain"/>
    <property type="match status" value="1"/>
</dbReference>
<comment type="catalytic activity">
    <reaction evidence="3">
        <text>2 GTP = 3',3'-c-di-GMP + 2 diphosphate</text>
        <dbReference type="Rhea" id="RHEA:24898"/>
        <dbReference type="ChEBI" id="CHEBI:33019"/>
        <dbReference type="ChEBI" id="CHEBI:37565"/>
        <dbReference type="ChEBI" id="CHEBI:58805"/>
        <dbReference type="EC" id="2.7.7.65"/>
    </reaction>
</comment>
<dbReference type="Pfam" id="PF01590">
    <property type="entry name" value="GAF"/>
    <property type="match status" value="1"/>
</dbReference>
<comment type="cofactor">
    <cofactor evidence="1">
        <name>Mg(2+)</name>
        <dbReference type="ChEBI" id="CHEBI:18420"/>
    </cofactor>
</comment>
<dbReference type="Proteomes" id="UP000001171">
    <property type="component" value="Chromosome"/>
</dbReference>
<feature type="domain" description="PAS" evidence="4">
    <location>
        <begin position="3"/>
        <end position="73"/>
    </location>
</feature>
<dbReference type="SMART" id="SM00065">
    <property type="entry name" value="GAF"/>
    <property type="match status" value="1"/>
</dbReference>
<dbReference type="PANTHER" id="PTHR45138">
    <property type="entry name" value="REGULATORY COMPONENTS OF SENSORY TRANSDUCTION SYSTEM"/>
    <property type="match status" value="1"/>
</dbReference>
<dbReference type="InterPro" id="IPR043128">
    <property type="entry name" value="Rev_trsase/Diguanyl_cyclase"/>
</dbReference>
<dbReference type="InterPro" id="IPR003018">
    <property type="entry name" value="GAF"/>
</dbReference>
<dbReference type="RefSeq" id="WP_011235711.1">
    <property type="nucleotide sequence ID" value="NC_006512.1"/>
</dbReference>
<sequence length="453" mass="50884">MKVDRSFKKLSNVLPYLLAFVDNERRYKFVNTAYEGFFGVKLKNIKGKSIAEVVGEESYGKISELHDRVLKGEEIGFTDKVNLRDGRTILLDIKYVPNFEGLSKKVNGFFAVINDVTEYASAAEVLRAVHDVVNCQSQVLSTERINNLLKLGCHYLNVQTGLVSHVENDTYTVKYSYSETADIPAETTFPLGDTYCSVTLTANEVITTTHASESDEYSGHPCYEKFQLQTYLGLPIRVNGITWGTLNFTSPETRLTPFTELDIELMSLICSAIETIIINSSKTKRLEKLAYTDFLTGLSNRLFITERFEELEPNDNKFANVTCFAIIDVDHFKKVNDNYGHDAGDEVLQQTARKIAGLVRISDCVSRVGGEEFALLLTDLPREKAERVLEKVRTAIEGNAITIDKNQSIKVTVSIGATELKAEDEFNSAYKKADLALYKSKRDGRNRVSWSSN</sequence>